<keyword evidence="1" id="KW-1133">Transmembrane helix</keyword>
<organism evidence="2 3">
    <name type="scientific">Streptomyces griseus</name>
    <dbReference type="NCBI Taxonomy" id="1911"/>
    <lineage>
        <taxon>Bacteria</taxon>
        <taxon>Bacillati</taxon>
        <taxon>Actinomycetota</taxon>
        <taxon>Actinomycetes</taxon>
        <taxon>Kitasatosporales</taxon>
        <taxon>Streptomycetaceae</taxon>
        <taxon>Streptomyces</taxon>
    </lineage>
</organism>
<feature type="transmembrane region" description="Helical" evidence="1">
    <location>
        <begin position="35"/>
        <end position="54"/>
    </location>
</feature>
<feature type="transmembrane region" description="Helical" evidence="1">
    <location>
        <begin position="147"/>
        <end position="168"/>
    </location>
</feature>
<evidence type="ECO:0000256" key="1">
    <source>
        <dbReference type="SAM" id="Phobius"/>
    </source>
</evidence>
<evidence type="ECO:0000313" key="3">
    <source>
        <dbReference type="Proteomes" id="UP000254150"/>
    </source>
</evidence>
<gene>
    <name evidence="2" type="ORF">NCTC7807_03462</name>
</gene>
<feature type="transmembrane region" description="Helical" evidence="1">
    <location>
        <begin position="180"/>
        <end position="206"/>
    </location>
</feature>
<dbReference type="RefSeq" id="WP_100455234.1">
    <property type="nucleotide sequence ID" value="NZ_UHID01000006.1"/>
</dbReference>
<feature type="transmembrane region" description="Helical" evidence="1">
    <location>
        <begin position="99"/>
        <end position="121"/>
    </location>
</feature>
<keyword evidence="1 2" id="KW-0812">Transmembrane</keyword>
<dbReference type="GeneID" id="95070147"/>
<feature type="transmembrane region" description="Helical" evidence="1">
    <location>
        <begin position="312"/>
        <end position="333"/>
    </location>
</feature>
<evidence type="ECO:0000313" key="2">
    <source>
        <dbReference type="EMBL" id="SUP57969.1"/>
    </source>
</evidence>
<proteinExistence type="predicted"/>
<accession>A0A380NZU1</accession>
<keyword evidence="1" id="KW-0472">Membrane</keyword>
<name>A0A380NZU1_STRGR</name>
<protein>
    <submittedName>
        <fullName evidence="2">Transmembrane transport protein</fullName>
    </submittedName>
</protein>
<sequence>MSTATLERESATAPASGPRRLLHGMTWLVWRQHRGVLWTGLALVTALVVAAVLLRHNAVAFQAAHGIADCPLMGGSERCTARQELIDEYRGLYAAPFRLLLAGVLALPFLGGLFVGAPLIARELEADTHRLVWAQGVTRESWLLHKLALPMGALTAGTGAAAWVGSWALEGAGQATLGLYWYSATAFVSTGPAVAGYAALGVALGAAAGAVTRRTLPAMALTLGAMGALTALLTAVRPYLVRPVTSFGRSVPPVREEDWMLVQPQSALADKTLFDSAPCFQADDFDACLADHGALHEYSQRHPLGHMRDLQLAEGAVCLGLAALAVTFVWLWMRRRSF</sequence>
<feature type="transmembrane region" description="Helical" evidence="1">
    <location>
        <begin position="218"/>
        <end position="240"/>
    </location>
</feature>
<dbReference type="Proteomes" id="UP000254150">
    <property type="component" value="Unassembled WGS sequence"/>
</dbReference>
<dbReference type="EMBL" id="UHID01000006">
    <property type="protein sequence ID" value="SUP57969.1"/>
    <property type="molecule type" value="Genomic_DNA"/>
</dbReference>
<dbReference type="AlphaFoldDB" id="A0A380NZU1"/>
<reference evidence="2 3" key="1">
    <citation type="submission" date="2018-06" db="EMBL/GenBank/DDBJ databases">
        <authorList>
            <consortium name="Pathogen Informatics"/>
            <person name="Doyle S."/>
        </authorList>
    </citation>
    <scope>NUCLEOTIDE SEQUENCE [LARGE SCALE GENOMIC DNA]</scope>
    <source>
        <strain evidence="2 3">NCTC7807</strain>
    </source>
</reference>